<organism evidence="2 3">
    <name type="scientific">Dyella soli</name>
    <dbReference type="NCBI Taxonomy" id="522319"/>
    <lineage>
        <taxon>Bacteria</taxon>
        <taxon>Pseudomonadati</taxon>
        <taxon>Pseudomonadota</taxon>
        <taxon>Gammaproteobacteria</taxon>
        <taxon>Lysobacterales</taxon>
        <taxon>Rhodanobacteraceae</taxon>
        <taxon>Dyella</taxon>
    </lineage>
</organism>
<name>A0A4R0YY38_9GAMM</name>
<protein>
    <submittedName>
        <fullName evidence="2">Glycosyltransferase family 1 protein</fullName>
    </submittedName>
</protein>
<keyword evidence="3" id="KW-1185">Reference proteome</keyword>
<evidence type="ECO:0000256" key="1">
    <source>
        <dbReference type="SAM" id="MobiDB-lite"/>
    </source>
</evidence>
<dbReference type="Gene3D" id="3.40.50.11010">
    <property type="match status" value="1"/>
</dbReference>
<feature type="compositionally biased region" description="Polar residues" evidence="1">
    <location>
        <begin position="1"/>
        <end position="11"/>
    </location>
</feature>
<accession>A0A4R0YY38</accession>
<dbReference type="Proteomes" id="UP000291822">
    <property type="component" value="Unassembled WGS sequence"/>
</dbReference>
<evidence type="ECO:0000313" key="2">
    <source>
        <dbReference type="EMBL" id="TCI10454.1"/>
    </source>
</evidence>
<keyword evidence="2" id="KW-0808">Transferase</keyword>
<reference evidence="2 3" key="1">
    <citation type="submission" date="2019-02" db="EMBL/GenBank/DDBJ databases">
        <title>Dyella amyloliquefaciens sp. nov., isolated from forest soil.</title>
        <authorList>
            <person name="Gao Z.-H."/>
            <person name="Qiu L.-H."/>
        </authorList>
    </citation>
    <scope>NUCLEOTIDE SEQUENCE [LARGE SCALE GENOMIC DNA]</scope>
    <source>
        <strain evidence="2 3">KACC 12747</strain>
    </source>
</reference>
<dbReference type="GO" id="GO:0016740">
    <property type="term" value="F:transferase activity"/>
    <property type="evidence" value="ECO:0007669"/>
    <property type="project" value="UniProtKB-KW"/>
</dbReference>
<dbReference type="Pfam" id="PF13692">
    <property type="entry name" value="Glyco_trans_1_4"/>
    <property type="match status" value="1"/>
</dbReference>
<gene>
    <name evidence="2" type="ORF">EZM97_16375</name>
</gene>
<dbReference type="AlphaFoldDB" id="A0A4R0YY38"/>
<proteinExistence type="predicted"/>
<dbReference type="EMBL" id="SJTG01000002">
    <property type="protein sequence ID" value="TCI10454.1"/>
    <property type="molecule type" value="Genomic_DNA"/>
</dbReference>
<feature type="region of interest" description="Disordered" evidence="1">
    <location>
        <begin position="1"/>
        <end position="23"/>
    </location>
</feature>
<sequence length="463" mass="50783">MPEGSSVSTVAHHSGEQAGVVRRSRRHPVRCRWIGGACGRATGDVSGHLRRRPSMGLRASCRVSGGPMLEPYGVVYFGNDWYAENRTSSHHVAARLASVLPVLYVDSPGMRAPQASGRDFRRALRKLREALRAPLRIDANLWHCTVPQLPFPRVPGVRAFNLAFGRWAVRRAMRVLGTARHLSWFVTPHPGFLAGRLGEAFCVYYCIDDYAAHPGVDASAIAERDLDLTRRADLVFVAPPALLAAKQAVNPNTRFSPHGVDAALFGRAMEPATEIPLAARELPHPVIGYFGLIHEWIDVELIEWLARQRPAWSFLLVGHAAIKVPGLRSLPNVVLAGPQPYASLPGWAKAFDVAIIPYRHNRQTEHGNPLKLREYLATGKPVVTVGNAEIAKFSRWVTIAEGREAFLAGIEAALRDDTAEAAAARVAAVADQTWDRRVSDVLQEVASSLAAVDMEHIARQAQE</sequence>
<dbReference type="SUPFAM" id="SSF53756">
    <property type="entry name" value="UDP-Glycosyltransferase/glycogen phosphorylase"/>
    <property type="match status" value="1"/>
</dbReference>
<comment type="caution">
    <text evidence="2">The sequence shown here is derived from an EMBL/GenBank/DDBJ whole genome shotgun (WGS) entry which is preliminary data.</text>
</comment>
<evidence type="ECO:0000313" key="3">
    <source>
        <dbReference type="Proteomes" id="UP000291822"/>
    </source>
</evidence>
<dbReference type="Gene3D" id="3.40.50.2000">
    <property type="entry name" value="Glycogen Phosphorylase B"/>
    <property type="match status" value="1"/>
</dbReference>